<dbReference type="CDD" id="cd01949">
    <property type="entry name" value="GGDEF"/>
    <property type="match status" value="1"/>
</dbReference>
<dbReference type="Gene3D" id="1.25.40.10">
    <property type="entry name" value="Tetratricopeptide repeat domain"/>
    <property type="match status" value="2"/>
</dbReference>
<dbReference type="InterPro" id="IPR029787">
    <property type="entry name" value="Nucleotide_cyclase"/>
</dbReference>
<name>A0A285STN5_9BACL</name>
<accession>A0A285STN5</accession>
<evidence type="ECO:0000313" key="3">
    <source>
        <dbReference type="Proteomes" id="UP000219636"/>
    </source>
</evidence>
<dbReference type="SUPFAM" id="SSF48452">
    <property type="entry name" value="TPR-like"/>
    <property type="match status" value="1"/>
</dbReference>
<gene>
    <name evidence="2" type="ORF">SAMN05880501_106184</name>
</gene>
<dbReference type="GO" id="GO:0052621">
    <property type="term" value="F:diguanylate cyclase activity"/>
    <property type="evidence" value="ECO:0007669"/>
    <property type="project" value="TreeGrafter"/>
</dbReference>
<dbReference type="Gene3D" id="3.30.70.270">
    <property type="match status" value="1"/>
</dbReference>
<dbReference type="FunFam" id="3.30.70.270:FF:000001">
    <property type="entry name" value="Diguanylate cyclase domain protein"/>
    <property type="match status" value="1"/>
</dbReference>
<dbReference type="OrthoDB" id="9759607at2"/>
<dbReference type="SMART" id="SM00267">
    <property type="entry name" value="GGDEF"/>
    <property type="match status" value="1"/>
</dbReference>
<dbReference type="PROSITE" id="PS50887">
    <property type="entry name" value="GGDEF"/>
    <property type="match status" value="1"/>
</dbReference>
<organism evidence="2 3">
    <name type="scientific">Ureibacillus xyleni</name>
    <dbReference type="NCBI Taxonomy" id="614648"/>
    <lineage>
        <taxon>Bacteria</taxon>
        <taxon>Bacillati</taxon>
        <taxon>Bacillota</taxon>
        <taxon>Bacilli</taxon>
        <taxon>Bacillales</taxon>
        <taxon>Caryophanaceae</taxon>
        <taxon>Ureibacillus</taxon>
    </lineage>
</organism>
<dbReference type="NCBIfam" id="TIGR00254">
    <property type="entry name" value="GGDEF"/>
    <property type="match status" value="1"/>
</dbReference>
<feature type="domain" description="GGDEF" evidence="1">
    <location>
        <begin position="338"/>
        <end position="475"/>
    </location>
</feature>
<reference evidence="3" key="1">
    <citation type="submission" date="2017-08" db="EMBL/GenBank/DDBJ databases">
        <authorList>
            <person name="Varghese N."/>
            <person name="Submissions S."/>
        </authorList>
    </citation>
    <scope>NUCLEOTIDE SEQUENCE [LARGE SCALE GENOMIC DNA]</scope>
    <source>
        <strain evidence="3">JC22</strain>
    </source>
</reference>
<protein>
    <submittedName>
        <fullName evidence="2">Diguanylate cyclase (GGDEF)-like protein</fullName>
    </submittedName>
</protein>
<dbReference type="Pfam" id="PF00990">
    <property type="entry name" value="GGDEF"/>
    <property type="match status" value="1"/>
</dbReference>
<dbReference type="EMBL" id="OBMQ01000006">
    <property type="protein sequence ID" value="SOC11513.1"/>
    <property type="molecule type" value="Genomic_DNA"/>
</dbReference>
<dbReference type="GO" id="GO:0043709">
    <property type="term" value="P:cell adhesion involved in single-species biofilm formation"/>
    <property type="evidence" value="ECO:0007669"/>
    <property type="project" value="TreeGrafter"/>
</dbReference>
<dbReference type="AlphaFoldDB" id="A0A285STN5"/>
<dbReference type="InterPro" id="IPR050469">
    <property type="entry name" value="Diguanylate_Cyclase"/>
</dbReference>
<dbReference type="InterPro" id="IPR000160">
    <property type="entry name" value="GGDEF_dom"/>
</dbReference>
<dbReference type="GO" id="GO:0005886">
    <property type="term" value="C:plasma membrane"/>
    <property type="evidence" value="ECO:0007669"/>
    <property type="project" value="TreeGrafter"/>
</dbReference>
<dbReference type="InterPro" id="IPR043128">
    <property type="entry name" value="Rev_trsase/Diguanyl_cyclase"/>
</dbReference>
<dbReference type="PANTHER" id="PTHR45138">
    <property type="entry name" value="REGULATORY COMPONENTS OF SENSORY TRANSDUCTION SYSTEM"/>
    <property type="match status" value="1"/>
</dbReference>
<evidence type="ECO:0000259" key="1">
    <source>
        <dbReference type="PROSITE" id="PS50887"/>
    </source>
</evidence>
<proteinExistence type="predicted"/>
<dbReference type="SUPFAM" id="SSF55073">
    <property type="entry name" value="Nucleotide cyclase"/>
    <property type="match status" value="1"/>
</dbReference>
<dbReference type="InterPro" id="IPR011990">
    <property type="entry name" value="TPR-like_helical_dom_sf"/>
</dbReference>
<sequence>MNVKLHRLTKLESQIVNLYSDGKYNEAIKLANELLDNAKKTEDKKSMMNAYMNLAGCYYYLGQIESAFENVLLFKQLCDEFGDERDKYYLYSLSALIYEFEENYNEAKTAILECIHYALELDMYYSLCLSYNTYSSYLIIEENYEEALNYANIAMQFAKNHCPSDVLLQCQIYINVAYAYIGLNQLDTAREILEPLYSNSYLNSNLHEKGYYFYVLGLLYKRLGIYEKALHTFQEATIILSTYNDHLMLRVISKTTAQLYELLQDFENACLMWKQYITYSENIFKLRLSSKVRELDIKHSVAAIERRANMDTLTGVYNRYYLETTCNKWLTEAKQTGTSVCCIVFDVDHFKVINDTYGHLVGDEVIKAVGETCLHVLGNDENTIVGRYGGDEFVAILKGYSNSEVFQKAQAIFTALTELQVPYLHHHIQLKISMGVVCTESVPSAKKFTQIFKIADQALYIAKKHGRNQIVFLSKDNCSV</sequence>
<evidence type="ECO:0000313" key="2">
    <source>
        <dbReference type="EMBL" id="SOC11513.1"/>
    </source>
</evidence>
<dbReference type="GO" id="GO:1902201">
    <property type="term" value="P:negative regulation of bacterial-type flagellum-dependent cell motility"/>
    <property type="evidence" value="ECO:0007669"/>
    <property type="project" value="TreeGrafter"/>
</dbReference>
<dbReference type="Proteomes" id="UP000219636">
    <property type="component" value="Unassembled WGS sequence"/>
</dbReference>
<dbReference type="PANTHER" id="PTHR45138:SF9">
    <property type="entry name" value="DIGUANYLATE CYCLASE DGCM-RELATED"/>
    <property type="match status" value="1"/>
</dbReference>
<keyword evidence="3" id="KW-1185">Reference proteome</keyword>
<dbReference type="RefSeq" id="WP_097073677.1">
    <property type="nucleotide sequence ID" value="NZ_OBMQ01000006.1"/>
</dbReference>